<accession>A0AAV5TV27</accession>
<organism evidence="1 2">
    <name type="scientific">Pristionchus entomophagus</name>
    <dbReference type="NCBI Taxonomy" id="358040"/>
    <lineage>
        <taxon>Eukaryota</taxon>
        <taxon>Metazoa</taxon>
        <taxon>Ecdysozoa</taxon>
        <taxon>Nematoda</taxon>
        <taxon>Chromadorea</taxon>
        <taxon>Rhabditida</taxon>
        <taxon>Rhabditina</taxon>
        <taxon>Diplogasteromorpha</taxon>
        <taxon>Diplogasteroidea</taxon>
        <taxon>Neodiplogasteridae</taxon>
        <taxon>Pristionchus</taxon>
    </lineage>
</organism>
<dbReference type="EMBL" id="BTSX01000005">
    <property type="protein sequence ID" value="GMS98266.1"/>
    <property type="molecule type" value="Genomic_DNA"/>
</dbReference>
<feature type="non-terminal residue" evidence="1">
    <location>
        <position position="85"/>
    </location>
</feature>
<dbReference type="AlphaFoldDB" id="A0AAV5TV27"/>
<keyword evidence="2" id="KW-1185">Reference proteome</keyword>
<protein>
    <submittedName>
        <fullName evidence="1">Uncharacterized protein</fullName>
    </submittedName>
</protein>
<name>A0AAV5TV27_9BILA</name>
<dbReference type="GO" id="GO:0051726">
    <property type="term" value="P:regulation of cell cycle"/>
    <property type="evidence" value="ECO:0007669"/>
    <property type="project" value="InterPro"/>
</dbReference>
<gene>
    <name evidence="1" type="ORF">PENTCL1PPCAC_20441</name>
</gene>
<evidence type="ECO:0000313" key="1">
    <source>
        <dbReference type="EMBL" id="GMS98266.1"/>
    </source>
</evidence>
<sequence length="85" mass="9830">MRGAAFVAMTHNCLGEAEQMNILNERFRSKYIELRISYTKLRSINREMVDVAVATRVDMSNLAHAFVYYEKSGLQGRITKSNRKE</sequence>
<reference evidence="1" key="1">
    <citation type="submission" date="2023-10" db="EMBL/GenBank/DDBJ databases">
        <title>Genome assembly of Pristionchus species.</title>
        <authorList>
            <person name="Yoshida K."/>
            <person name="Sommer R.J."/>
        </authorList>
    </citation>
    <scope>NUCLEOTIDE SEQUENCE</scope>
    <source>
        <strain evidence="1">RS0144</strain>
    </source>
</reference>
<dbReference type="PANTHER" id="PTHR22896">
    <property type="entry name" value="CDK5 AND ABL1 ENZYME SUBSTRATE 1"/>
    <property type="match status" value="1"/>
</dbReference>
<comment type="caution">
    <text evidence="1">The sequence shown here is derived from an EMBL/GenBank/DDBJ whole genome shotgun (WGS) entry which is preliminary data.</text>
</comment>
<evidence type="ECO:0000313" key="2">
    <source>
        <dbReference type="Proteomes" id="UP001432027"/>
    </source>
</evidence>
<dbReference type="InterPro" id="IPR012388">
    <property type="entry name" value="CABLES1/2"/>
</dbReference>
<proteinExistence type="predicted"/>
<dbReference type="Proteomes" id="UP001432027">
    <property type="component" value="Unassembled WGS sequence"/>
</dbReference>
<dbReference type="PANTHER" id="PTHR22896:SF0">
    <property type="entry name" value="CYCLIN N-TERMINAL DOMAIN-CONTAINING PROTEIN"/>
    <property type="match status" value="1"/>
</dbReference>